<accession>A0AAE9ZFF5</accession>
<gene>
    <name evidence="1" type="ORF">PJM35_0077</name>
</gene>
<sequence length="251" mass="28467">MRLHSYQTKRLTRLYTKDLSMLVFSLFSGSGYDALPWAERGHKVICFNYDDADHGDYHSVRVSHPNIEYVNVWIDSDFSFKARNEVYGKPDFVIAFPPCTDLAVSGSRHFAAKRERDPLFQDKAVSTCKIAAEIADWFNVPYMIENPVSVLSSMWRQPDFIFHPCAFGGLLPEDDKHPHFPEIIPARDAYTKKTCLWTGNGFVMPDTNAVLPTGNNNPGWQKLGGKSKRTKLIRSLTPRGFALAVCMANQK</sequence>
<evidence type="ECO:0000313" key="2">
    <source>
        <dbReference type="Proteomes" id="UP001220655"/>
    </source>
</evidence>
<organism evidence="1 2">
    <name type="scientific">Salmonella phage vB_SenS_UTK0007</name>
    <dbReference type="NCBI Taxonomy" id="3028905"/>
    <lineage>
        <taxon>Viruses</taxon>
        <taxon>Duplodnaviria</taxon>
        <taxon>Heunggongvirae</taxon>
        <taxon>Uroviricota</taxon>
        <taxon>Caudoviricetes</taxon>
        <taxon>Drexlerviridae</taxon>
        <taxon>Tempevirinae</taxon>
        <taxon>Tlsvirus</taxon>
        <taxon>Tlsvirus UTK0007</taxon>
    </lineage>
</organism>
<dbReference type="InterPro" id="IPR029063">
    <property type="entry name" value="SAM-dependent_MTases_sf"/>
</dbReference>
<dbReference type="Gene3D" id="3.40.50.150">
    <property type="entry name" value="Vaccinia Virus protein VP39"/>
    <property type="match status" value="1"/>
</dbReference>
<proteinExistence type="predicted"/>
<protein>
    <recommendedName>
        <fullName evidence="3">Dcm</fullName>
    </recommendedName>
</protein>
<keyword evidence="2" id="KW-1185">Reference proteome</keyword>
<dbReference type="SUPFAM" id="SSF53335">
    <property type="entry name" value="S-adenosyl-L-methionine-dependent methyltransferases"/>
    <property type="match status" value="1"/>
</dbReference>
<name>A0AAE9ZFF5_9CAUD</name>
<evidence type="ECO:0000313" key="1">
    <source>
        <dbReference type="EMBL" id="WDR21655.1"/>
    </source>
</evidence>
<dbReference type="EMBL" id="OQ359886">
    <property type="protein sequence ID" value="WDR21655.1"/>
    <property type="molecule type" value="Genomic_DNA"/>
</dbReference>
<reference evidence="1 2" key="1">
    <citation type="submission" date="2023-01" db="EMBL/GenBank/DDBJ databases">
        <title>Characterization of a Diverse Collection of Salmonella Phages Isolated from Tennessee Wastewater.</title>
        <authorList>
            <person name="Bryan D.W."/>
            <person name="Hudson L.K."/>
            <person name="Wang J."/>
            <person name="Denes T.G."/>
        </authorList>
    </citation>
    <scope>NUCLEOTIDE SEQUENCE [LARGE SCALE GENOMIC DNA]</scope>
</reference>
<evidence type="ECO:0008006" key="3">
    <source>
        <dbReference type="Google" id="ProtNLM"/>
    </source>
</evidence>
<dbReference type="Proteomes" id="UP001220655">
    <property type="component" value="Segment"/>
</dbReference>